<sequence length="296" mass="32247">LFCLETPGEAIAKFSNNTVPSEEGVRNDAGKEEQQLESENGQEGEGAPGGSQDANVTVAPVTSQPLEAAIPAIPDSNFLPAIPFLTTSTPAGTSAENDSGEKEDVKMEGVGFPEGSESIQEEGTTVATATNLTNDNSTEIIREKKAEVGILPTLSEQRVHPRPNEQEGVQESTGIASDEGNPLDNQVNEAVESSSTPSTTEREVETIENREQRPNLSDGETADGITYETTMKPRENVLCTPSPYRFICKRGMPSQFVYRWSKANDGRCQSFPYGYCLTEWNHPHPRTPEECERYCN</sequence>
<dbReference type="PROSITE" id="PS50279">
    <property type="entry name" value="BPTI_KUNITZ_2"/>
    <property type="match status" value="1"/>
</dbReference>
<gene>
    <name evidence="3" type="ORF">ANCCAN_20561</name>
</gene>
<dbReference type="AlphaFoldDB" id="A0A368FPZ0"/>
<proteinExistence type="predicted"/>
<feature type="region of interest" description="Disordered" evidence="1">
    <location>
        <begin position="14"/>
        <end position="57"/>
    </location>
</feature>
<name>A0A368FPZ0_ANCCA</name>
<dbReference type="GO" id="GO:0004867">
    <property type="term" value="F:serine-type endopeptidase inhibitor activity"/>
    <property type="evidence" value="ECO:0007669"/>
    <property type="project" value="InterPro"/>
</dbReference>
<feature type="domain" description="BPTI/Kunitz inhibitor" evidence="2">
    <location>
        <begin position="239"/>
        <end position="295"/>
    </location>
</feature>
<dbReference type="OrthoDB" id="5834811at2759"/>
<reference evidence="3 4" key="1">
    <citation type="submission" date="2014-10" db="EMBL/GenBank/DDBJ databases">
        <title>Draft genome of the hookworm Ancylostoma caninum.</title>
        <authorList>
            <person name="Mitreva M."/>
        </authorList>
    </citation>
    <scope>NUCLEOTIDE SEQUENCE [LARGE SCALE GENOMIC DNA]</scope>
    <source>
        <strain evidence="3 4">Baltimore</strain>
    </source>
</reference>
<dbReference type="Proteomes" id="UP000252519">
    <property type="component" value="Unassembled WGS sequence"/>
</dbReference>
<feature type="region of interest" description="Disordered" evidence="1">
    <location>
        <begin position="157"/>
        <end position="223"/>
    </location>
</feature>
<dbReference type="STRING" id="29170.A0A368FPZ0"/>
<comment type="caution">
    <text evidence="3">The sequence shown here is derived from an EMBL/GenBank/DDBJ whole genome shotgun (WGS) entry which is preliminary data.</text>
</comment>
<organism evidence="3 4">
    <name type="scientific">Ancylostoma caninum</name>
    <name type="common">Dog hookworm</name>
    <dbReference type="NCBI Taxonomy" id="29170"/>
    <lineage>
        <taxon>Eukaryota</taxon>
        <taxon>Metazoa</taxon>
        <taxon>Ecdysozoa</taxon>
        <taxon>Nematoda</taxon>
        <taxon>Chromadorea</taxon>
        <taxon>Rhabditida</taxon>
        <taxon>Rhabditina</taxon>
        <taxon>Rhabditomorpha</taxon>
        <taxon>Strongyloidea</taxon>
        <taxon>Ancylostomatidae</taxon>
        <taxon>Ancylostomatinae</taxon>
        <taxon>Ancylostoma</taxon>
    </lineage>
</organism>
<keyword evidence="4" id="KW-1185">Reference proteome</keyword>
<evidence type="ECO:0000313" key="4">
    <source>
        <dbReference type="Proteomes" id="UP000252519"/>
    </source>
</evidence>
<dbReference type="InterPro" id="IPR002223">
    <property type="entry name" value="Kunitz_BPTI"/>
</dbReference>
<evidence type="ECO:0000259" key="2">
    <source>
        <dbReference type="PROSITE" id="PS50279"/>
    </source>
</evidence>
<feature type="compositionally biased region" description="Basic and acidic residues" evidence="1">
    <location>
        <begin position="23"/>
        <end position="34"/>
    </location>
</feature>
<evidence type="ECO:0000313" key="3">
    <source>
        <dbReference type="EMBL" id="RCN33598.1"/>
    </source>
</evidence>
<evidence type="ECO:0000256" key="1">
    <source>
        <dbReference type="SAM" id="MobiDB-lite"/>
    </source>
</evidence>
<dbReference type="EMBL" id="JOJR01000893">
    <property type="protein sequence ID" value="RCN33598.1"/>
    <property type="molecule type" value="Genomic_DNA"/>
</dbReference>
<feature type="compositionally biased region" description="Basic and acidic residues" evidence="1">
    <location>
        <begin position="200"/>
        <end position="213"/>
    </location>
</feature>
<feature type="non-terminal residue" evidence="3">
    <location>
        <position position="1"/>
    </location>
</feature>
<accession>A0A368FPZ0</accession>
<protein>
    <recommendedName>
        <fullName evidence="2">BPTI/Kunitz inhibitor domain-containing protein</fullName>
    </recommendedName>
</protein>